<sequence length="62" mass="7735">MREREEKKKKDHNLSLFSFSSLWWKCICLLHELLFSFFLSYFCLIEKKEREERTEEEKGKET</sequence>
<dbReference type="GeneID" id="94426204"/>
<gene>
    <name evidence="2" type="ORF">CSUI_002794</name>
</gene>
<protein>
    <submittedName>
        <fullName evidence="2">Uncharacterized protein</fullName>
    </submittedName>
</protein>
<evidence type="ECO:0000313" key="3">
    <source>
        <dbReference type="Proteomes" id="UP000221165"/>
    </source>
</evidence>
<keyword evidence="1" id="KW-1133">Transmembrane helix</keyword>
<name>A0A2C6L550_9APIC</name>
<accession>A0A2C6L550</accession>
<evidence type="ECO:0000256" key="1">
    <source>
        <dbReference type="SAM" id="Phobius"/>
    </source>
</evidence>
<dbReference type="RefSeq" id="XP_067925035.1">
    <property type="nucleotide sequence ID" value="XM_068062993.1"/>
</dbReference>
<dbReference type="AlphaFoldDB" id="A0A2C6L550"/>
<dbReference type="EMBL" id="MIGC01001171">
    <property type="protein sequence ID" value="PHJ23359.1"/>
    <property type="molecule type" value="Genomic_DNA"/>
</dbReference>
<feature type="transmembrane region" description="Helical" evidence="1">
    <location>
        <begin position="22"/>
        <end position="44"/>
    </location>
</feature>
<evidence type="ECO:0000313" key="2">
    <source>
        <dbReference type="EMBL" id="PHJ23359.1"/>
    </source>
</evidence>
<organism evidence="2 3">
    <name type="scientific">Cystoisospora suis</name>
    <dbReference type="NCBI Taxonomy" id="483139"/>
    <lineage>
        <taxon>Eukaryota</taxon>
        <taxon>Sar</taxon>
        <taxon>Alveolata</taxon>
        <taxon>Apicomplexa</taxon>
        <taxon>Conoidasida</taxon>
        <taxon>Coccidia</taxon>
        <taxon>Eucoccidiorida</taxon>
        <taxon>Eimeriorina</taxon>
        <taxon>Sarcocystidae</taxon>
        <taxon>Cystoisospora</taxon>
    </lineage>
</organism>
<keyword evidence="1" id="KW-0472">Membrane</keyword>
<keyword evidence="3" id="KW-1185">Reference proteome</keyword>
<comment type="caution">
    <text evidence="2">The sequence shown here is derived from an EMBL/GenBank/DDBJ whole genome shotgun (WGS) entry which is preliminary data.</text>
</comment>
<proteinExistence type="predicted"/>
<keyword evidence="1" id="KW-0812">Transmembrane</keyword>
<dbReference type="Proteomes" id="UP000221165">
    <property type="component" value="Unassembled WGS sequence"/>
</dbReference>
<dbReference type="VEuPathDB" id="ToxoDB:CSUI_002794"/>
<reference evidence="2 3" key="1">
    <citation type="journal article" date="2017" name="Int. J. Parasitol.">
        <title>The genome of the protozoan parasite Cystoisospora suis and a reverse vaccinology approach to identify vaccine candidates.</title>
        <authorList>
            <person name="Palmieri N."/>
            <person name="Shrestha A."/>
            <person name="Ruttkowski B."/>
            <person name="Beck T."/>
            <person name="Vogl C."/>
            <person name="Tomley F."/>
            <person name="Blake D.P."/>
            <person name="Joachim A."/>
        </authorList>
    </citation>
    <scope>NUCLEOTIDE SEQUENCE [LARGE SCALE GENOMIC DNA]</scope>
    <source>
        <strain evidence="2 3">Wien I</strain>
    </source>
</reference>